<dbReference type="EMBL" id="JACIJF010000016">
    <property type="protein sequence ID" value="MBB5712372.1"/>
    <property type="molecule type" value="Genomic_DNA"/>
</dbReference>
<protein>
    <recommendedName>
        <fullName evidence="6">Methylase</fullName>
    </recommendedName>
</protein>
<dbReference type="Proteomes" id="UP000527143">
    <property type="component" value="Unassembled WGS sequence"/>
</dbReference>
<dbReference type="Gene3D" id="3.40.50.150">
    <property type="entry name" value="Vaccinia Virus protein VP39"/>
    <property type="match status" value="1"/>
</dbReference>
<dbReference type="Pfam" id="PF13871">
    <property type="entry name" value="Helicase_C_4"/>
    <property type="match status" value="1"/>
</dbReference>
<dbReference type="InterPro" id="IPR039187">
    <property type="entry name" value="SNO_AAA"/>
</dbReference>
<dbReference type="GO" id="GO:0006355">
    <property type="term" value="P:regulation of DNA-templated transcription"/>
    <property type="evidence" value="ECO:0007669"/>
    <property type="project" value="InterPro"/>
</dbReference>
<feature type="domain" description="Strawberry notch AAA" evidence="3">
    <location>
        <begin position="389"/>
        <end position="707"/>
    </location>
</feature>
<evidence type="ECO:0000256" key="1">
    <source>
        <dbReference type="ARBA" id="ARBA00006992"/>
    </source>
</evidence>
<name>A0A840YRL5_9SPHN</name>
<dbReference type="Pfam" id="PF13872">
    <property type="entry name" value="AAA_34"/>
    <property type="match status" value="1"/>
</dbReference>
<dbReference type="InterPro" id="IPR027417">
    <property type="entry name" value="P-loop_NTPase"/>
</dbReference>
<dbReference type="SUPFAM" id="SSF53335">
    <property type="entry name" value="S-adenosyl-L-methionine-dependent methyltransferases"/>
    <property type="match status" value="1"/>
</dbReference>
<evidence type="ECO:0000259" key="2">
    <source>
        <dbReference type="Pfam" id="PF13871"/>
    </source>
</evidence>
<sequence>MLDLIDLAAQPVPDPAAAIADLLAGSEAITRQDLNAAMTAALGGTDAQGLWTQRDSFEAMERGLALHLRRRPFALEQLQDVRHAIALMTRLPTQTVRSEEQIDYQQFSTPADIAAIAVLLAAIQSDDLVLEPSAGNGLLVAQSITGVALHLNELDPKRRDRLSVAFPEALVTGHDGAGLVSLHADLPRPSVVLMNPPFSRSLGRGADDLAAARHLQAAIRRVRKGGRVVAIMPDWFTDSARLREAYAKVLTGTSVRTSLRFESCYRKQGTDVAVRLYVIDKLPGQIRTVTIQRPSVAAFLDAIEIPSRADLIPEGASPAIVPTRSIGASLFGAARSVKQAPARKIDAPKANAVLPVGYQALDAPAPLGDQVGIYLPYRPSRILFDTAGEHPTSLVESVAMGSIPMPKPGHVPQLPERTVSERRLSASQLETVVYAGHSWSQYLPGKFVPAEKGVELKLDAEGREYRMGFFLGDGTGAGKGRQIAACILDQRLQGRRRHIWISKNEPLLEDARRDWTALGGLSGDVQPISNWKIDEKISLPEGILFVTYPTLRSNRGDATRLQQILAWAGDDFDGVIACDEAHEMGGVAGGEGALGPKEGSQQGICGVLLQNHLPDARVLYASATGASDVNNLAYAVRLGLWGPETAFANREAFISSIRQGGIAAMELVARDLKALGLYIARALSFAGVEYEVLRHSLTPAQIEIYDTYSQAWSVINRNMERALELTGVVDALENKTLNSGAKAAARSRLESAKQRFFGQVLLSMKMPTVIPEVERHLREGQSVVFQLVTTAEALLDRRLSQMTAEERADPVLDLSPTQMCVDYLMRAFPTAQMQEMSDSNGNPFSQPMFDEHGAPVHNPDALAARDELVEHICALPPIKTGLDAIIDHFGTDKVAEVTGRTKRLVSTAEGRQKVETRSPRMNQVEAAAFMAGEKRILVFSDAGGTGRSYHASLDAPNQQQRVHFLLEPGWRADRAIQGLGRTHRTHQATTPLFRPVTTDCKGELRFTSTIARRLDTLGALTRGQRQTGGQNLFDPKDNLESDYAKDALITWFHLLNRGALKSTSYVDFCARTGLELRDNDGVLKDDLPPIQRWLNRLLALPIGIQNAIFEEFLALVEARVEAAREAGTLDVGVETIIAEHAAVIDDTLLRTDPRTGATSHLLTIEIARKKNPIALARVLKWAGEDETAEFVLNSKSGRVALRRPAMSWMSDDGEPIVRHELQRPCRREFMRERDLLESAWEVIDRATFEAKWIEEVTEAEAQLDYETVRLATGLLLPIWSALPDDHLAVNRIVDKAGNSWLGRLVFEQHVVNLYTKLGIAKSEDMPADAIVRSVLSGRSVDVTRPFPMTIRRALVNGNQRIEIINAPAGQLAWFKSLGCFTEIVAYKTRLFCPVGEAAEAVLASILRV</sequence>
<dbReference type="PANTHER" id="PTHR12706:SF30">
    <property type="entry name" value="PROTEIN STRAWBERRY NOTCH-RELATED"/>
    <property type="match status" value="1"/>
</dbReference>
<accession>A0A840YRL5</accession>
<proteinExistence type="inferred from homology"/>
<dbReference type="InterPro" id="IPR029063">
    <property type="entry name" value="SAM-dependent_MTases_sf"/>
</dbReference>
<comment type="caution">
    <text evidence="4">The sequence shown here is derived from an EMBL/GenBank/DDBJ whole genome shotgun (WGS) entry which is preliminary data.</text>
</comment>
<dbReference type="PRINTS" id="PR00507">
    <property type="entry name" value="N12N6MTFRASE"/>
</dbReference>
<evidence type="ECO:0000313" key="5">
    <source>
        <dbReference type="Proteomes" id="UP000527143"/>
    </source>
</evidence>
<dbReference type="InterPro" id="IPR026937">
    <property type="entry name" value="SBNO_Helicase_C_dom"/>
</dbReference>
<reference evidence="4 5" key="1">
    <citation type="submission" date="2020-08" db="EMBL/GenBank/DDBJ databases">
        <title>Genomic Encyclopedia of Type Strains, Phase IV (KMG-IV): sequencing the most valuable type-strain genomes for metagenomic binning, comparative biology and taxonomic classification.</title>
        <authorList>
            <person name="Goeker M."/>
        </authorList>
    </citation>
    <scope>NUCLEOTIDE SEQUENCE [LARGE SCALE GENOMIC DNA]</scope>
    <source>
        <strain evidence="4 5">DSM 26736</strain>
    </source>
</reference>
<dbReference type="RefSeq" id="WP_184090789.1">
    <property type="nucleotide sequence ID" value="NZ_JACIJF010000016.1"/>
</dbReference>
<evidence type="ECO:0008006" key="6">
    <source>
        <dbReference type="Google" id="ProtNLM"/>
    </source>
</evidence>
<keyword evidence="5" id="KW-1185">Reference proteome</keyword>
<dbReference type="SUPFAM" id="SSF52540">
    <property type="entry name" value="P-loop containing nucleoside triphosphate hydrolases"/>
    <property type="match status" value="1"/>
</dbReference>
<dbReference type="Gene3D" id="3.40.50.300">
    <property type="entry name" value="P-loop containing nucleotide triphosphate hydrolases"/>
    <property type="match status" value="1"/>
</dbReference>
<evidence type="ECO:0000259" key="3">
    <source>
        <dbReference type="Pfam" id="PF13872"/>
    </source>
</evidence>
<feature type="domain" description="Strawberry notch helicase C" evidence="2">
    <location>
        <begin position="882"/>
        <end position="1135"/>
    </location>
</feature>
<comment type="similarity">
    <text evidence="1">Belongs to the SBNO family.</text>
</comment>
<evidence type="ECO:0000313" key="4">
    <source>
        <dbReference type="EMBL" id="MBB5712372.1"/>
    </source>
</evidence>
<dbReference type="InterPro" id="IPR026741">
    <property type="entry name" value="SNO"/>
</dbReference>
<gene>
    <name evidence="4" type="ORF">FHT02_003631</name>
</gene>
<organism evidence="4 5">
    <name type="scientific">Sphingomonas xinjiangensis</name>
    <dbReference type="NCBI Taxonomy" id="643568"/>
    <lineage>
        <taxon>Bacteria</taxon>
        <taxon>Pseudomonadati</taxon>
        <taxon>Pseudomonadota</taxon>
        <taxon>Alphaproteobacteria</taxon>
        <taxon>Sphingomonadales</taxon>
        <taxon>Sphingomonadaceae</taxon>
        <taxon>Sphingomonas</taxon>
    </lineage>
</organism>
<dbReference type="PANTHER" id="PTHR12706">
    <property type="entry name" value="STRAWBERRY NOTCH-RELATED"/>
    <property type="match status" value="1"/>
</dbReference>